<reference evidence="1" key="5">
    <citation type="journal article" date="2021" name="G3 (Bethesda)">
        <title>Aegilops tauschii genome assembly Aet v5.0 features greater sequence contiguity and improved annotation.</title>
        <authorList>
            <person name="Wang L."/>
            <person name="Zhu T."/>
            <person name="Rodriguez J.C."/>
            <person name="Deal K.R."/>
            <person name="Dubcovsky J."/>
            <person name="McGuire P.E."/>
            <person name="Lux T."/>
            <person name="Spannagl M."/>
            <person name="Mayer K.F.X."/>
            <person name="Baldrich P."/>
            <person name="Meyers B.C."/>
            <person name="Huo N."/>
            <person name="Gu Y.Q."/>
            <person name="Zhou H."/>
            <person name="Devos K.M."/>
            <person name="Bennetzen J.L."/>
            <person name="Unver T."/>
            <person name="Budak H."/>
            <person name="Gulick P.J."/>
            <person name="Galiba G."/>
            <person name="Kalapos B."/>
            <person name="Nelson D.R."/>
            <person name="Li P."/>
            <person name="You F.M."/>
            <person name="Luo M.C."/>
            <person name="Dvorak J."/>
        </authorList>
    </citation>
    <scope>NUCLEOTIDE SEQUENCE [LARGE SCALE GENOMIC DNA]</scope>
    <source>
        <strain evidence="1">cv. AL8/78</strain>
    </source>
</reference>
<name>A0A453LTD4_AEGTS</name>
<evidence type="ECO:0000313" key="2">
    <source>
        <dbReference type="Proteomes" id="UP000015105"/>
    </source>
</evidence>
<organism evidence="1 2">
    <name type="scientific">Aegilops tauschii subsp. strangulata</name>
    <name type="common">Goatgrass</name>
    <dbReference type="NCBI Taxonomy" id="200361"/>
    <lineage>
        <taxon>Eukaryota</taxon>
        <taxon>Viridiplantae</taxon>
        <taxon>Streptophyta</taxon>
        <taxon>Embryophyta</taxon>
        <taxon>Tracheophyta</taxon>
        <taxon>Spermatophyta</taxon>
        <taxon>Magnoliopsida</taxon>
        <taxon>Liliopsida</taxon>
        <taxon>Poales</taxon>
        <taxon>Poaceae</taxon>
        <taxon>BOP clade</taxon>
        <taxon>Pooideae</taxon>
        <taxon>Triticodae</taxon>
        <taxon>Triticeae</taxon>
        <taxon>Triticinae</taxon>
        <taxon>Aegilops</taxon>
    </lineage>
</organism>
<dbReference type="EnsemblPlants" id="AET5Gv20904300.8">
    <property type="protein sequence ID" value="AET5Gv20904300.8"/>
    <property type="gene ID" value="AET5Gv20904300"/>
</dbReference>
<protein>
    <submittedName>
        <fullName evidence="1">Uncharacterized protein</fullName>
    </submittedName>
</protein>
<accession>A0A453LTD4</accession>
<keyword evidence="2" id="KW-1185">Reference proteome</keyword>
<dbReference type="AlphaFoldDB" id="A0A453LTD4"/>
<reference evidence="2" key="2">
    <citation type="journal article" date="2017" name="Nat. Plants">
        <title>The Aegilops tauschii genome reveals multiple impacts of transposons.</title>
        <authorList>
            <person name="Zhao G."/>
            <person name="Zou C."/>
            <person name="Li K."/>
            <person name="Wang K."/>
            <person name="Li T."/>
            <person name="Gao L."/>
            <person name="Zhang X."/>
            <person name="Wang H."/>
            <person name="Yang Z."/>
            <person name="Liu X."/>
            <person name="Jiang W."/>
            <person name="Mao L."/>
            <person name="Kong X."/>
            <person name="Jiao Y."/>
            <person name="Jia J."/>
        </authorList>
    </citation>
    <scope>NUCLEOTIDE SEQUENCE [LARGE SCALE GENOMIC DNA]</scope>
    <source>
        <strain evidence="2">cv. AL8/78</strain>
    </source>
</reference>
<reference evidence="1" key="4">
    <citation type="submission" date="2019-03" db="UniProtKB">
        <authorList>
            <consortium name="EnsemblPlants"/>
        </authorList>
    </citation>
    <scope>IDENTIFICATION</scope>
</reference>
<evidence type="ECO:0000313" key="1">
    <source>
        <dbReference type="EnsemblPlants" id="AET5Gv20904300.8"/>
    </source>
</evidence>
<dbReference type="Gramene" id="AET5Gv20904300.8">
    <property type="protein sequence ID" value="AET5Gv20904300.8"/>
    <property type="gene ID" value="AET5Gv20904300"/>
</dbReference>
<sequence length="68" mass="7646">MPLVDLSTLVAWPWTWCRRSAAGALSVHTLHCSVLCFRKDLLFTLPAVVVIAAKRVRSRPPVLIYQSK</sequence>
<proteinExistence type="predicted"/>
<dbReference type="Proteomes" id="UP000015105">
    <property type="component" value="Chromosome 5D"/>
</dbReference>
<reference evidence="2" key="1">
    <citation type="journal article" date="2014" name="Science">
        <title>Ancient hybridizations among the ancestral genomes of bread wheat.</title>
        <authorList>
            <consortium name="International Wheat Genome Sequencing Consortium,"/>
            <person name="Marcussen T."/>
            <person name="Sandve S.R."/>
            <person name="Heier L."/>
            <person name="Spannagl M."/>
            <person name="Pfeifer M."/>
            <person name="Jakobsen K.S."/>
            <person name="Wulff B.B."/>
            <person name="Steuernagel B."/>
            <person name="Mayer K.F."/>
            <person name="Olsen O.A."/>
        </authorList>
    </citation>
    <scope>NUCLEOTIDE SEQUENCE [LARGE SCALE GENOMIC DNA]</scope>
    <source>
        <strain evidence="2">cv. AL8/78</strain>
    </source>
</reference>
<reference evidence="1" key="3">
    <citation type="journal article" date="2017" name="Nature">
        <title>Genome sequence of the progenitor of the wheat D genome Aegilops tauschii.</title>
        <authorList>
            <person name="Luo M.C."/>
            <person name="Gu Y.Q."/>
            <person name="Puiu D."/>
            <person name="Wang H."/>
            <person name="Twardziok S.O."/>
            <person name="Deal K.R."/>
            <person name="Huo N."/>
            <person name="Zhu T."/>
            <person name="Wang L."/>
            <person name="Wang Y."/>
            <person name="McGuire P.E."/>
            <person name="Liu S."/>
            <person name="Long H."/>
            <person name="Ramasamy R.K."/>
            <person name="Rodriguez J.C."/>
            <person name="Van S.L."/>
            <person name="Yuan L."/>
            <person name="Wang Z."/>
            <person name="Xia Z."/>
            <person name="Xiao L."/>
            <person name="Anderson O.D."/>
            <person name="Ouyang S."/>
            <person name="Liang Y."/>
            <person name="Zimin A.V."/>
            <person name="Pertea G."/>
            <person name="Qi P."/>
            <person name="Bennetzen J.L."/>
            <person name="Dai X."/>
            <person name="Dawson M.W."/>
            <person name="Muller H.G."/>
            <person name="Kugler K."/>
            <person name="Rivarola-Duarte L."/>
            <person name="Spannagl M."/>
            <person name="Mayer K.F.X."/>
            <person name="Lu F.H."/>
            <person name="Bevan M.W."/>
            <person name="Leroy P."/>
            <person name="Li P."/>
            <person name="You F.M."/>
            <person name="Sun Q."/>
            <person name="Liu Z."/>
            <person name="Lyons E."/>
            <person name="Wicker T."/>
            <person name="Salzberg S.L."/>
            <person name="Devos K.M."/>
            <person name="Dvorak J."/>
        </authorList>
    </citation>
    <scope>NUCLEOTIDE SEQUENCE [LARGE SCALE GENOMIC DNA]</scope>
    <source>
        <strain evidence="1">cv. AL8/78</strain>
    </source>
</reference>